<protein>
    <submittedName>
        <fullName evidence="6">Putative leber congenital amaurosis 5</fullName>
    </submittedName>
</protein>
<feature type="compositionally biased region" description="Low complexity" evidence="4">
    <location>
        <begin position="310"/>
        <end position="326"/>
    </location>
</feature>
<dbReference type="GO" id="GO:0005930">
    <property type="term" value="C:axoneme"/>
    <property type="evidence" value="ECO:0007669"/>
    <property type="project" value="TreeGrafter"/>
</dbReference>
<dbReference type="Pfam" id="PF15619">
    <property type="entry name" value="Lebercilin"/>
    <property type="match status" value="1"/>
</dbReference>
<dbReference type="InterPro" id="IPR028933">
    <property type="entry name" value="Lebercilin_dom"/>
</dbReference>
<feature type="region of interest" description="Disordered" evidence="4">
    <location>
        <begin position="280"/>
        <end position="344"/>
    </location>
</feature>
<feature type="compositionally biased region" description="Polar residues" evidence="4">
    <location>
        <begin position="327"/>
        <end position="339"/>
    </location>
</feature>
<dbReference type="AlphaFoldDB" id="U5EE59"/>
<feature type="coiled-coil region" evidence="3">
    <location>
        <begin position="91"/>
        <end position="221"/>
    </location>
</feature>
<dbReference type="PANTHER" id="PTHR16650">
    <property type="entry name" value="C21ORF13-RELATED"/>
    <property type="match status" value="1"/>
</dbReference>
<organism evidence="6">
    <name type="scientific">Corethrella appendiculata</name>
    <dbReference type="NCBI Taxonomy" id="1370023"/>
    <lineage>
        <taxon>Eukaryota</taxon>
        <taxon>Metazoa</taxon>
        <taxon>Ecdysozoa</taxon>
        <taxon>Arthropoda</taxon>
        <taxon>Hexapoda</taxon>
        <taxon>Insecta</taxon>
        <taxon>Pterygota</taxon>
        <taxon>Neoptera</taxon>
        <taxon>Endopterygota</taxon>
        <taxon>Diptera</taxon>
        <taxon>Nematocera</taxon>
        <taxon>Culicoidea</taxon>
        <taxon>Chaoboridae</taxon>
        <taxon>Corethrella</taxon>
    </lineage>
</organism>
<name>U5EE59_9DIPT</name>
<keyword evidence="2 3" id="KW-0175">Coiled coil</keyword>
<feature type="region of interest" description="Disordered" evidence="4">
    <location>
        <begin position="403"/>
        <end position="424"/>
    </location>
</feature>
<evidence type="ECO:0000256" key="1">
    <source>
        <dbReference type="ARBA" id="ARBA00010229"/>
    </source>
</evidence>
<evidence type="ECO:0000256" key="3">
    <source>
        <dbReference type="SAM" id="Coils"/>
    </source>
</evidence>
<sequence>SSSNPKLSITLSRRKLIARQPKVIPVVSEIRQRVMSARVLRMKQLQNQLVDSQKMIAELTNENRLLKTLHKRQDSALSKYENSNAELPQLLHSHSEEIRSWQSKYRNLQQHNKELAKQLKQKESMFLAVSDQNKHLIQLNRDKNLEEREKLSDRVKELELRLIEKDNDAKLLARRLQLETKTWKTQLMNESHKCRELLNKLERAEDDISKLTAALEQNDKRTPTHGIIKSANFQQLRSSKQNKILMNGGKSQLNYFESIPNIEVSHPHSSSSAVTTAVGNHRYENDTPSPRPLKPIRLEEKQPIVNNRIKSTTTTTTKPKQPSQQPNVNKSKPKPQSKNACEPIVNGEKFYKKRQHLTDTELDIAIANELIRAKDEILSNSAMLIDTKKDTFDSVIDYEDDYDVDNSSETTPEEGVVGSKKSSKELLNDHKHHLNELEEKLKNLTTPLGTATNGYLSVMPPLINNANKSSAEISPIFSESEFDSLGSSGTGSGLNIIKDLETIKQINQINDSIKVKENLLDTLCDDLSKDVIISNSNPYSTIINSNRNPNANNRISADQSNRMPAISKRQQIDSKKKTKLLQALKDIDGVNE</sequence>
<proteinExistence type="evidence at transcript level"/>
<accession>U5EE59</accession>
<dbReference type="PANTHER" id="PTHR16650:SF6">
    <property type="entry name" value="GH21622P"/>
    <property type="match status" value="1"/>
</dbReference>
<reference evidence="6" key="1">
    <citation type="journal article" date="2014" name="Insect Biochem. Mol. Biol.">
        <title>An insight into the sialome of the frog biting fly, Corethrella appendiculata.</title>
        <authorList>
            <person name="Ribeiro J.M.C."/>
            <person name="Chagas A.C."/>
            <person name="Pham V.M."/>
            <person name="Lounibos L.P."/>
            <person name="Calvo E."/>
        </authorList>
    </citation>
    <scope>NUCLEOTIDE SEQUENCE</scope>
    <source>
        <tissue evidence="6">Salivary glands</tissue>
    </source>
</reference>
<evidence type="ECO:0000313" key="6">
    <source>
        <dbReference type="EMBL" id="JAB55430.1"/>
    </source>
</evidence>
<dbReference type="EMBL" id="GANO01004441">
    <property type="protein sequence ID" value="JAB55430.1"/>
    <property type="molecule type" value="mRNA"/>
</dbReference>
<evidence type="ECO:0000256" key="4">
    <source>
        <dbReference type="SAM" id="MobiDB-lite"/>
    </source>
</evidence>
<dbReference type="InterPro" id="IPR026188">
    <property type="entry name" value="Lebercilin-like"/>
</dbReference>
<comment type="similarity">
    <text evidence="1">Belongs to the LCA5 family.</text>
</comment>
<evidence type="ECO:0000259" key="5">
    <source>
        <dbReference type="Pfam" id="PF15619"/>
    </source>
</evidence>
<feature type="non-terminal residue" evidence="6">
    <location>
        <position position="1"/>
    </location>
</feature>
<dbReference type="GO" id="GO:0042073">
    <property type="term" value="P:intraciliary transport"/>
    <property type="evidence" value="ECO:0007669"/>
    <property type="project" value="TreeGrafter"/>
</dbReference>
<evidence type="ECO:0000256" key="2">
    <source>
        <dbReference type="ARBA" id="ARBA00023054"/>
    </source>
</evidence>
<feature type="domain" description="Lebercilin" evidence="5">
    <location>
        <begin position="31"/>
        <end position="220"/>
    </location>
</feature>